<reference evidence="1" key="1">
    <citation type="submission" date="2024-07" db="EMBL/GenBank/DDBJ databases">
        <title>Complete genome sequences of cellulolytic bacteria, Kitasatospora sp. CMC57 and Streptomyces sp. CMC78, isolated from Japanese agricultural soil.</title>
        <authorList>
            <person name="Hashimoto T."/>
            <person name="Ito M."/>
            <person name="Iwamoto M."/>
            <person name="Fukahori D."/>
            <person name="Shoda T."/>
            <person name="Sakoda M."/>
            <person name="Morohoshi T."/>
            <person name="Mitsuboshi M."/>
            <person name="Nishizawa T."/>
        </authorList>
    </citation>
    <scope>NUCLEOTIDE SEQUENCE</scope>
    <source>
        <strain evidence="1">CMC78</strain>
    </source>
</reference>
<evidence type="ECO:0000313" key="1">
    <source>
        <dbReference type="EMBL" id="BFP51288.1"/>
    </source>
</evidence>
<accession>A0AB33KHG6</accession>
<organism evidence="1">
    <name type="scientific">Streptomyces sp. CMC78</name>
    <dbReference type="NCBI Taxonomy" id="3231512"/>
    <lineage>
        <taxon>Bacteria</taxon>
        <taxon>Bacillati</taxon>
        <taxon>Actinomycetota</taxon>
        <taxon>Actinomycetes</taxon>
        <taxon>Kitasatosporales</taxon>
        <taxon>Streptomycetaceae</taxon>
        <taxon>Streptomyces</taxon>
    </lineage>
</organism>
<sequence length="91" mass="10135">MRRLRPAGFTSLSFSWAVVSKTLGDMRLSFVGWVSLLLPDRRFRRAGLAMETCRVTHFKTLHRQLLLIGMELRAADDGQAGSSAGEQVVSI</sequence>
<evidence type="ECO:0008006" key="2">
    <source>
        <dbReference type="Google" id="ProtNLM"/>
    </source>
</evidence>
<name>A0AB33KHG6_9ACTN</name>
<protein>
    <recommendedName>
        <fullName evidence="2">Secreted protein</fullName>
    </recommendedName>
</protein>
<dbReference type="KEGG" id="stcm:SCMC78_10950"/>
<gene>
    <name evidence="1" type="ORF">SCMC78_10950</name>
</gene>
<dbReference type="EMBL" id="AP035884">
    <property type="protein sequence ID" value="BFP51288.1"/>
    <property type="molecule type" value="Genomic_DNA"/>
</dbReference>
<proteinExistence type="predicted"/>
<dbReference type="AlphaFoldDB" id="A0AB33KHG6"/>